<evidence type="ECO:0000313" key="1">
    <source>
        <dbReference type="EMBL" id="ARN74079.1"/>
    </source>
</evidence>
<organism evidence="1 2">
    <name type="scientific">Oceanicoccus sagamiensis</name>
    <dbReference type="NCBI Taxonomy" id="716816"/>
    <lineage>
        <taxon>Bacteria</taxon>
        <taxon>Pseudomonadati</taxon>
        <taxon>Pseudomonadota</taxon>
        <taxon>Gammaproteobacteria</taxon>
        <taxon>Cellvibrionales</taxon>
        <taxon>Spongiibacteraceae</taxon>
        <taxon>Oceanicoccus</taxon>
    </lineage>
</organism>
<accession>A0A1X9NEV8</accession>
<evidence type="ECO:0008006" key="3">
    <source>
        <dbReference type="Google" id="ProtNLM"/>
    </source>
</evidence>
<dbReference type="Proteomes" id="UP000193450">
    <property type="component" value="Chromosome"/>
</dbReference>
<dbReference type="STRING" id="716816.BST96_08065"/>
<dbReference type="AlphaFoldDB" id="A0A1X9NEV8"/>
<dbReference type="SUPFAM" id="SSF56935">
    <property type="entry name" value="Porins"/>
    <property type="match status" value="1"/>
</dbReference>
<dbReference type="KEGG" id="osg:BST96_08065"/>
<keyword evidence="2" id="KW-1185">Reference proteome</keyword>
<name>A0A1X9NEV8_9GAMM</name>
<protein>
    <recommendedName>
        <fullName evidence="3">Outer membrane protein beta-barrel domain-containing protein</fullName>
    </recommendedName>
</protein>
<dbReference type="EMBL" id="CP019343">
    <property type="protein sequence ID" value="ARN74079.1"/>
    <property type="molecule type" value="Genomic_DNA"/>
</dbReference>
<proteinExistence type="predicted"/>
<reference evidence="1 2" key="1">
    <citation type="submission" date="2016-11" db="EMBL/GenBank/DDBJ databases">
        <title>Trade-off between light-utilization and light-protection in marine flavobacteria.</title>
        <authorList>
            <person name="Kumagai Y."/>
        </authorList>
    </citation>
    <scope>NUCLEOTIDE SEQUENCE [LARGE SCALE GENOMIC DNA]</scope>
    <source>
        <strain evidence="1 2">NBRC 107125</strain>
    </source>
</reference>
<sequence>MQGRTVAPSVNASVEGDTWEARLNTDLTFNNFNRSEYDSDDQDVTLVLNKRTEIHYFRLEANAVRDSTRTSEQDTSGIVTNSAIRRESEQVSPQWSYTIDDLNSVLFVASVSETEYKSNRFTNYDYDSLRMDWTRVIQENLRLTMRLNSSQYKPEERVFNYLNAFELGTRSESTSYGAQLGADYSLSENWSLNGFLGSTQTDQEYFLSDPGDACNNPILEQIGLRPSVCDTKDFSSSDLTADISIDWSGERMKANFKYSIQNQPSSQGYEIEYERYSAAWKYLINRRSTFDAQINYGVNQALDSSLSEIVARNNNRDFGGAKLSYNHSLTERWGLGASYQYQWQDRDGIPGDAESHTIQIAINYSPTDLVWSR</sequence>
<evidence type="ECO:0000313" key="2">
    <source>
        <dbReference type="Proteomes" id="UP000193450"/>
    </source>
</evidence>
<gene>
    <name evidence="1" type="ORF">BST96_08065</name>
</gene>